<evidence type="ECO:0000259" key="2">
    <source>
        <dbReference type="Pfam" id="PF25302"/>
    </source>
</evidence>
<evidence type="ECO:0000313" key="4">
    <source>
        <dbReference type="Proteomes" id="UP000321769"/>
    </source>
</evidence>
<dbReference type="NCBIfam" id="NF047619">
    <property type="entry name" value="NADase_discoid"/>
    <property type="match status" value="1"/>
</dbReference>
<dbReference type="AlphaFoldDB" id="A0A512HRZ7"/>
<dbReference type="OrthoDB" id="3712014at2"/>
<name>A0A512HRZ7_9ACTN</name>
<feature type="transmembrane region" description="Helical" evidence="1">
    <location>
        <begin position="26"/>
        <end position="47"/>
    </location>
</feature>
<dbReference type="RefSeq" id="WP_146825475.1">
    <property type="nucleotide sequence ID" value="NZ_BAAAYQ010000001.1"/>
</dbReference>
<protein>
    <recommendedName>
        <fullName evidence="2">NAD glycohydrolase translocation F5/8 type C domain-containing protein</fullName>
    </recommendedName>
</protein>
<dbReference type="Proteomes" id="UP000321769">
    <property type="component" value="Unassembled WGS sequence"/>
</dbReference>
<gene>
    <name evidence="3" type="ORF">AFL01nite_04770</name>
</gene>
<accession>A0A512HRZ7</accession>
<dbReference type="EMBL" id="BJZQ01000001">
    <property type="protein sequence ID" value="GEO88150.1"/>
    <property type="molecule type" value="Genomic_DNA"/>
</dbReference>
<reference evidence="3 4" key="1">
    <citation type="submission" date="2019-07" db="EMBL/GenBank/DDBJ databases">
        <title>Whole genome shotgun sequence of Aeromicrobium flavum NBRC 107625.</title>
        <authorList>
            <person name="Hosoyama A."/>
            <person name="Uohara A."/>
            <person name="Ohji S."/>
            <person name="Ichikawa N."/>
        </authorList>
    </citation>
    <scope>NUCLEOTIDE SEQUENCE [LARGE SCALE GENOMIC DNA]</scope>
    <source>
        <strain evidence="3 4">NBRC 107625</strain>
    </source>
</reference>
<keyword evidence="4" id="KW-1185">Reference proteome</keyword>
<organism evidence="3 4">
    <name type="scientific">Aeromicrobium flavum</name>
    <dbReference type="NCBI Taxonomy" id="416568"/>
    <lineage>
        <taxon>Bacteria</taxon>
        <taxon>Bacillati</taxon>
        <taxon>Actinomycetota</taxon>
        <taxon>Actinomycetes</taxon>
        <taxon>Propionibacteriales</taxon>
        <taxon>Nocardioidaceae</taxon>
        <taxon>Aeromicrobium</taxon>
    </lineage>
</organism>
<proteinExistence type="predicted"/>
<evidence type="ECO:0000313" key="3">
    <source>
        <dbReference type="EMBL" id="GEO88150.1"/>
    </source>
</evidence>
<keyword evidence="1" id="KW-0812">Transmembrane</keyword>
<dbReference type="Pfam" id="PF25302">
    <property type="entry name" value="NADase_transloc"/>
    <property type="match status" value="1"/>
</dbReference>
<evidence type="ECO:0000256" key="1">
    <source>
        <dbReference type="SAM" id="Phobius"/>
    </source>
</evidence>
<keyword evidence="1" id="KW-0472">Membrane</keyword>
<dbReference type="InterPro" id="IPR057561">
    <property type="entry name" value="NADase_transloc"/>
</dbReference>
<comment type="caution">
    <text evidence="3">The sequence shown here is derived from an EMBL/GenBank/DDBJ whole genome shotgun (WGS) entry which is preliminary data.</text>
</comment>
<keyword evidence="1" id="KW-1133">Transmembrane helix</keyword>
<sequence length="222" mass="24159">MTTDPGQGDPGPRPTLYSPDWFVDKLITPVVTGIVLTVFGFLAPGWLESRLRAPTCDDPRGLVQVDPKGAEGRALPGETFPIRGKVTYEPENLIDGNTSTAWAENEDDLGDGASVSLSFAKPEDLQLVCVVSGYAESWALYKRNSRPRLLEVTTEQGRRVAMLADAGSPDRPAVYQEVAAPDGRTSKITLTIRSAYAAQKDDSRTRAYLDTSISEVETWVDP</sequence>
<feature type="domain" description="NAD glycohydrolase translocation F5/8 type C" evidence="2">
    <location>
        <begin position="84"/>
        <end position="216"/>
    </location>
</feature>